<dbReference type="RefSeq" id="WP_238440469.1">
    <property type="nucleotide sequence ID" value="NZ_BAAAHW010000010.1"/>
</dbReference>
<evidence type="ECO:0000313" key="3">
    <source>
        <dbReference type="Proteomes" id="UP000577386"/>
    </source>
</evidence>
<dbReference type="GeneID" id="93977644"/>
<feature type="region of interest" description="Disordered" evidence="1">
    <location>
        <begin position="1"/>
        <end position="30"/>
    </location>
</feature>
<evidence type="ECO:0000313" key="2">
    <source>
        <dbReference type="EMBL" id="MBA9057189.1"/>
    </source>
</evidence>
<sequence length="132" mass="14482">MRGWAKSLDAAGAQEPGLREDSDRQRRSVRPFRRTAYLAARLLLPRPLLPHMMGATAELHFTGCATEADYQACLDAYSYPAVMLVAGLLTPEADDVPYRTSTSSTTSPRTSAKGAQASRSTRWNDSESSWTT</sequence>
<name>A0A7W3NV03_STRMR</name>
<keyword evidence="3" id="KW-1185">Reference proteome</keyword>
<gene>
    <name evidence="2" type="ORF">HDA42_006367</name>
</gene>
<organism evidence="2 3">
    <name type="scientific">Streptomyces murinus</name>
    <dbReference type="NCBI Taxonomy" id="33900"/>
    <lineage>
        <taxon>Bacteria</taxon>
        <taxon>Bacillati</taxon>
        <taxon>Actinomycetota</taxon>
        <taxon>Actinomycetes</taxon>
        <taxon>Kitasatosporales</taxon>
        <taxon>Streptomycetaceae</taxon>
        <taxon>Streptomyces</taxon>
    </lineage>
</organism>
<feature type="region of interest" description="Disordered" evidence="1">
    <location>
        <begin position="94"/>
        <end position="132"/>
    </location>
</feature>
<reference evidence="2 3" key="1">
    <citation type="submission" date="2020-08" db="EMBL/GenBank/DDBJ databases">
        <title>Sequencing the genomes of 1000 actinobacteria strains.</title>
        <authorList>
            <person name="Klenk H.-P."/>
        </authorList>
    </citation>
    <scope>NUCLEOTIDE SEQUENCE [LARGE SCALE GENOMIC DNA]</scope>
    <source>
        <strain evidence="2 3">DSM 41827</strain>
    </source>
</reference>
<feature type="compositionally biased region" description="Low complexity" evidence="1">
    <location>
        <begin position="99"/>
        <end position="111"/>
    </location>
</feature>
<feature type="compositionally biased region" description="Polar residues" evidence="1">
    <location>
        <begin position="117"/>
        <end position="132"/>
    </location>
</feature>
<protein>
    <submittedName>
        <fullName evidence="2">Uncharacterized protein</fullName>
    </submittedName>
</protein>
<dbReference type="Proteomes" id="UP000577386">
    <property type="component" value="Unassembled WGS sequence"/>
</dbReference>
<comment type="caution">
    <text evidence="2">The sequence shown here is derived from an EMBL/GenBank/DDBJ whole genome shotgun (WGS) entry which is preliminary data.</text>
</comment>
<dbReference type="EMBL" id="JACJIJ010000002">
    <property type="protein sequence ID" value="MBA9057189.1"/>
    <property type="molecule type" value="Genomic_DNA"/>
</dbReference>
<evidence type="ECO:0000256" key="1">
    <source>
        <dbReference type="SAM" id="MobiDB-lite"/>
    </source>
</evidence>
<accession>A0A7W3NV03</accession>
<dbReference type="AlphaFoldDB" id="A0A7W3NV03"/>
<proteinExistence type="predicted"/>
<feature type="compositionally biased region" description="Basic and acidic residues" evidence="1">
    <location>
        <begin position="17"/>
        <end position="26"/>
    </location>
</feature>